<keyword evidence="5" id="KW-1185">Reference proteome</keyword>
<dbReference type="PANTHER" id="PTHR43295:SF9">
    <property type="entry name" value="BIOSYNTHETIC ARGININE DECARBOXYLASE"/>
    <property type="match status" value="1"/>
</dbReference>
<evidence type="ECO:0000256" key="1">
    <source>
        <dbReference type="ARBA" id="ARBA00001933"/>
    </source>
</evidence>
<keyword evidence="2" id="KW-0663">Pyridoxal phosphate</keyword>
<accession>A0A171DI29</accession>
<dbReference type="Gene3D" id="2.40.37.10">
    <property type="entry name" value="Lyase, Ornithine Decarboxylase, Chain A, domain 1"/>
    <property type="match status" value="1"/>
</dbReference>
<name>A0A171DI29_9SYNE</name>
<gene>
    <name evidence="4" type="ORF">FLM9_1658</name>
</gene>
<dbReference type="Gene3D" id="1.10.287.3440">
    <property type="match status" value="1"/>
</dbReference>
<dbReference type="InterPro" id="IPR009006">
    <property type="entry name" value="Ala_racemase/Decarboxylase_C"/>
</dbReference>
<dbReference type="InterPro" id="IPR041128">
    <property type="entry name" value="Arg_decarbox_C"/>
</dbReference>
<keyword evidence="4" id="KW-0456">Lyase</keyword>
<evidence type="ECO:0000256" key="2">
    <source>
        <dbReference type="ARBA" id="ARBA00022898"/>
    </source>
</evidence>
<dbReference type="InterPro" id="IPR002985">
    <property type="entry name" value="Arg_decrbxlase"/>
</dbReference>
<sequence>PYWVGLFLGGAYQEIMGNLHNLFGRTNAVHIRLAPQGGYRVEQVARGDTTSDVLTALDHDPQSLMERLRRDSEAAIAAGNLTIPDAHRLMTHVEESLRQSTYLESGVRSP</sequence>
<evidence type="ECO:0000313" key="4">
    <source>
        <dbReference type="EMBL" id="SAY39495.1"/>
    </source>
</evidence>
<dbReference type="EC" id="4.1.1.19" evidence="4"/>
<comment type="cofactor">
    <cofactor evidence="1">
        <name>pyridoxal 5'-phosphate</name>
        <dbReference type="ChEBI" id="CHEBI:597326"/>
    </cofactor>
</comment>
<dbReference type="GO" id="GO:0008295">
    <property type="term" value="P:spermidine biosynthetic process"/>
    <property type="evidence" value="ECO:0007669"/>
    <property type="project" value="InterPro"/>
</dbReference>
<evidence type="ECO:0000259" key="3">
    <source>
        <dbReference type="Pfam" id="PF17944"/>
    </source>
</evidence>
<dbReference type="PANTHER" id="PTHR43295">
    <property type="entry name" value="ARGININE DECARBOXYLASE"/>
    <property type="match status" value="1"/>
</dbReference>
<dbReference type="Proteomes" id="UP000182631">
    <property type="component" value="Unassembled WGS sequence"/>
</dbReference>
<dbReference type="Pfam" id="PF17944">
    <property type="entry name" value="Arg_decarbox_C"/>
    <property type="match status" value="1"/>
</dbReference>
<protein>
    <submittedName>
        <fullName evidence="4">Biosynthetic arginine decarboxylase</fullName>
        <ecNumber evidence="4">4.1.1.19</ecNumber>
    </submittedName>
</protein>
<feature type="domain" description="Arginine decarboxylase C-terminal helical" evidence="3">
    <location>
        <begin position="51"/>
        <end position="103"/>
    </location>
</feature>
<dbReference type="EMBL" id="FITM01000179">
    <property type="protein sequence ID" value="SAY39495.1"/>
    <property type="molecule type" value="Genomic_DNA"/>
</dbReference>
<evidence type="ECO:0000313" key="5">
    <source>
        <dbReference type="Proteomes" id="UP000182631"/>
    </source>
</evidence>
<proteinExistence type="predicted"/>
<dbReference type="GO" id="GO:0006527">
    <property type="term" value="P:L-arginine catabolic process"/>
    <property type="evidence" value="ECO:0007669"/>
    <property type="project" value="InterPro"/>
</dbReference>
<organism evidence="4 5">
    <name type="scientific">Candidatus Synechococcus spongiarum</name>
    <dbReference type="NCBI Taxonomy" id="431041"/>
    <lineage>
        <taxon>Bacteria</taxon>
        <taxon>Bacillati</taxon>
        <taxon>Cyanobacteriota</taxon>
        <taxon>Cyanophyceae</taxon>
        <taxon>Synechococcales</taxon>
        <taxon>Synechococcaceae</taxon>
        <taxon>Synechococcus</taxon>
    </lineage>
</organism>
<feature type="non-terminal residue" evidence="4">
    <location>
        <position position="1"/>
    </location>
</feature>
<dbReference type="GO" id="GO:0008792">
    <property type="term" value="F:arginine decarboxylase activity"/>
    <property type="evidence" value="ECO:0007669"/>
    <property type="project" value="UniProtKB-EC"/>
</dbReference>
<reference evidence="5" key="1">
    <citation type="submission" date="2016-02" db="EMBL/GenBank/DDBJ databases">
        <authorList>
            <person name="liu f."/>
        </authorList>
    </citation>
    <scope>NUCLEOTIDE SEQUENCE [LARGE SCALE GENOMIC DNA]</scope>
</reference>
<dbReference type="AlphaFoldDB" id="A0A171DI29"/>